<proteinExistence type="predicted"/>
<gene>
    <name evidence="1" type="ORF">PPRIM_AZ9-3.1.T0730162</name>
</gene>
<dbReference type="Proteomes" id="UP000688137">
    <property type="component" value="Unassembled WGS sequence"/>
</dbReference>
<organism evidence="1 2">
    <name type="scientific">Paramecium primaurelia</name>
    <dbReference type="NCBI Taxonomy" id="5886"/>
    <lineage>
        <taxon>Eukaryota</taxon>
        <taxon>Sar</taxon>
        <taxon>Alveolata</taxon>
        <taxon>Ciliophora</taxon>
        <taxon>Intramacronucleata</taxon>
        <taxon>Oligohymenophorea</taxon>
        <taxon>Peniculida</taxon>
        <taxon>Parameciidae</taxon>
        <taxon>Paramecium</taxon>
    </lineage>
</organism>
<keyword evidence="2" id="KW-1185">Reference proteome</keyword>
<evidence type="ECO:0000313" key="2">
    <source>
        <dbReference type="Proteomes" id="UP000688137"/>
    </source>
</evidence>
<reference evidence="1" key="1">
    <citation type="submission" date="2021-01" db="EMBL/GenBank/DDBJ databases">
        <authorList>
            <consortium name="Genoscope - CEA"/>
            <person name="William W."/>
        </authorList>
    </citation>
    <scope>NUCLEOTIDE SEQUENCE</scope>
</reference>
<comment type="caution">
    <text evidence="1">The sequence shown here is derived from an EMBL/GenBank/DDBJ whole genome shotgun (WGS) entry which is preliminary data.</text>
</comment>
<dbReference type="AlphaFoldDB" id="A0A8S1MXL6"/>
<protein>
    <submittedName>
        <fullName evidence="1">Uncharacterized protein</fullName>
    </submittedName>
</protein>
<dbReference type="EMBL" id="CAJJDM010000076">
    <property type="protein sequence ID" value="CAD8085118.1"/>
    <property type="molecule type" value="Genomic_DNA"/>
</dbReference>
<name>A0A8S1MXL6_PARPR</name>
<accession>A0A8S1MXL6</accession>
<evidence type="ECO:0000313" key="1">
    <source>
        <dbReference type="EMBL" id="CAD8085118.1"/>
    </source>
</evidence>
<sequence>MKIYDFILAQKSDSCFSCQKGYTISIYAALTKLILKIVHNLDAEGLSNQGYLHKLEQNSNQDQEIIKNFANPNRSKLTQNIILKLYYYLQHLKIIVFSYKTQEITKIFFEQIIISLFQVKRAIYKNQLFITACCPIKFRLKHLRNKKGIIIYIQIC</sequence>